<dbReference type="InterPro" id="IPR020422">
    <property type="entry name" value="TYR_PHOSPHATASE_DUAL_dom"/>
</dbReference>
<evidence type="ECO:0000313" key="7">
    <source>
        <dbReference type="EMBL" id="KAJ1369212.1"/>
    </source>
</evidence>
<keyword evidence="8" id="KW-1185">Reference proteome</keyword>
<dbReference type="GO" id="GO:0005737">
    <property type="term" value="C:cytoplasm"/>
    <property type="evidence" value="ECO:0007669"/>
    <property type="project" value="TreeGrafter"/>
</dbReference>
<dbReference type="PANTHER" id="PTHR45961:SF6">
    <property type="entry name" value="IP21249P"/>
    <property type="match status" value="1"/>
</dbReference>
<reference evidence="7" key="1">
    <citation type="submission" date="2021-06" db="EMBL/GenBank/DDBJ databases">
        <title>Parelaphostrongylus tenuis whole genome reference sequence.</title>
        <authorList>
            <person name="Garwood T.J."/>
            <person name="Larsen P.A."/>
            <person name="Fountain-Jones N.M."/>
            <person name="Garbe J.R."/>
            <person name="Macchietto M.G."/>
            <person name="Kania S.A."/>
            <person name="Gerhold R.W."/>
            <person name="Richards J.E."/>
            <person name="Wolf T.M."/>
        </authorList>
    </citation>
    <scope>NUCLEOTIDE SEQUENCE</scope>
    <source>
        <strain evidence="7">MNPRO001-30</strain>
        <tissue evidence="7">Meninges</tissue>
    </source>
</reference>
<protein>
    <recommendedName>
        <fullName evidence="9">Protein-tyrosine-phosphatase</fullName>
    </recommendedName>
</protein>
<dbReference type="InterPro" id="IPR029021">
    <property type="entry name" value="Prot-tyrosine_phosphatase-like"/>
</dbReference>
<feature type="domain" description="Tyrosine-protein phosphatase" evidence="5">
    <location>
        <begin position="9"/>
        <end position="149"/>
    </location>
</feature>
<evidence type="ECO:0008006" key="9">
    <source>
        <dbReference type="Google" id="ProtNLM"/>
    </source>
</evidence>
<dbReference type="InterPro" id="IPR000387">
    <property type="entry name" value="Tyr_Pase_dom"/>
</dbReference>
<evidence type="ECO:0000256" key="3">
    <source>
        <dbReference type="ARBA" id="ARBA00022912"/>
    </source>
</evidence>
<evidence type="ECO:0000259" key="6">
    <source>
        <dbReference type="PROSITE" id="PS50056"/>
    </source>
</evidence>
<evidence type="ECO:0000313" key="8">
    <source>
        <dbReference type="Proteomes" id="UP001196413"/>
    </source>
</evidence>
<accession>A0AAD5R4D6</accession>
<dbReference type="InterPro" id="IPR052103">
    <property type="entry name" value="Dual_spec_Phospatases"/>
</dbReference>
<dbReference type="Gene3D" id="3.90.190.10">
    <property type="entry name" value="Protein tyrosine phosphatase superfamily"/>
    <property type="match status" value="1"/>
</dbReference>
<dbReference type="PROSITE" id="PS50056">
    <property type="entry name" value="TYR_PHOSPHATASE_2"/>
    <property type="match status" value="1"/>
</dbReference>
<dbReference type="AlphaFoldDB" id="A0AAD5R4D6"/>
<dbReference type="PROSITE" id="PS00383">
    <property type="entry name" value="TYR_PHOSPHATASE_1"/>
    <property type="match status" value="1"/>
</dbReference>
<dbReference type="InterPro" id="IPR000340">
    <property type="entry name" value="Dual-sp_phosphatase_cat-dom"/>
</dbReference>
<dbReference type="GO" id="GO:0004721">
    <property type="term" value="F:phosphoprotein phosphatase activity"/>
    <property type="evidence" value="ECO:0007669"/>
    <property type="project" value="UniProtKB-KW"/>
</dbReference>
<feature type="compositionally biased region" description="Low complexity" evidence="4">
    <location>
        <begin position="227"/>
        <end position="236"/>
    </location>
</feature>
<keyword evidence="3" id="KW-0904">Protein phosphatase</keyword>
<dbReference type="PANTHER" id="PTHR45961">
    <property type="entry name" value="IP21249P"/>
    <property type="match status" value="1"/>
</dbReference>
<dbReference type="Pfam" id="PF00782">
    <property type="entry name" value="DSPc"/>
    <property type="match status" value="1"/>
</dbReference>
<dbReference type="PROSITE" id="PS50054">
    <property type="entry name" value="TYR_PHOSPHATASE_DUAL"/>
    <property type="match status" value="1"/>
</dbReference>
<evidence type="ECO:0000256" key="4">
    <source>
        <dbReference type="SAM" id="MobiDB-lite"/>
    </source>
</evidence>
<proteinExistence type="inferred from homology"/>
<comment type="caution">
    <text evidence="7">The sequence shown here is derived from an EMBL/GenBank/DDBJ whole genome shotgun (WGS) entry which is preliminary data.</text>
</comment>
<sequence length="269" mass="30689">MSRIGVFGQISEITNHLYLSGAGCLKPEKIRQKQIVFIVNATTEEPNSFIQGVEYMKVRIDDHPFARIQDYFDQVADKIKAVKDRGGRTLVHCMAGVSRSASLVMIYLVKHERMTLRQAYHFVRSARPVVRPNVGFWKQMVDYEKRFRGVSSVTMVMTNQCDLPIPDIYVEELKRAHDREQLQQKTIATASTNSSLIRPPPPVLSLTKRRGYSASNFRPITSTLRHSTSPEMSSSSMHYGLLSPSPPRKPRESLFSIYRSTSRPFFSAF</sequence>
<dbReference type="InterPro" id="IPR016130">
    <property type="entry name" value="Tyr_Pase_AS"/>
</dbReference>
<dbReference type="SUPFAM" id="SSF52799">
    <property type="entry name" value="(Phosphotyrosine protein) phosphatases II"/>
    <property type="match status" value="1"/>
</dbReference>
<keyword evidence="2" id="KW-0378">Hydrolase</keyword>
<feature type="domain" description="Tyrosine specific protein phosphatases" evidence="6">
    <location>
        <begin position="69"/>
        <end position="128"/>
    </location>
</feature>
<name>A0AAD5R4D6_PARTN</name>
<feature type="region of interest" description="Disordered" evidence="4">
    <location>
        <begin position="223"/>
        <end position="249"/>
    </location>
</feature>
<dbReference type="Proteomes" id="UP001196413">
    <property type="component" value="Unassembled WGS sequence"/>
</dbReference>
<dbReference type="CDD" id="cd14514">
    <property type="entry name" value="DUSP14-like"/>
    <property type="match status" value="1"/>
</dbReference>
<dbReference type="EMBL" id="JAHQIW010006452">
    <property type="protein sequence ID" value="KAJ1369212.1"/>
    <property type="molecule type" value="Genomic_DNA"/>
</dbReference>
<evidence type="ECO:0000259" key="5">
    <source>
        <dbReference type="PROSITE" id="PS50054"/>
    </source>
</evidence>
<dbReference type="SMART" id="SM00195">
    <property type="entry name" value="DSPc"/>
    <property type="match status" value="1"/>
</dbReference>
<gene>
    <name evidence="7" type="ORF">KIN20_030620</name>
</gene>
<evidence type="ECO:0000256" key="1">
    <source>
        <dbReference type="ARBA" id="ARBA00008601"/>
    </source>
</evidence>
<comment type="similarity">
    <text evidence="1">Belongs to the protein-tyrosine phosphatase family. Non-receptor class dual specificity subfamily.</text>
</comment>
<evidence type="ECO:0000256" key="2">
    <source>
        <dbReference type="ARBA" id="ARBA00022801"/>
    </source>
</evidence>
<dbReference type="PROSITE" id="PS51257">
    <property type="entry name" value="PROKAR_LIPOPROTEIN"/>
    <property type="match status" value="1"/>
</dbReference>
<organism evidence="7 8">
    <name type="scientific">Parelaphostrongylus tenuis</name>
    <name type="common">Meningeal worm</name>
    <dbReference type="NCBI Taxonomy" id="148309"/>
    <lineage>
        <taxon>Eukaryota</taxon>
        <taxon>Metazoa</taxon>
        <taxon>Ecdysozoa</taxon>
        <taxon>Nematoda</taxon>
        <taxon>Chromadorea</taxon>
        <taxon>Rhabditida</taxon>
        <taxon>Rhabditina</taxon>
        <taxon>Rhabditomorpha</taxon>
        <taxon>Strongyloidea</taxon>
        <taxon>Metastrongylidae</taxon>
        <taxon>Parelaphostrongylus</taxon>
    </lineage>
</organism>